<organism evidence="4 5">
    <name type="scientific">Eragrostis curvula</name>
    <name type="common">weeping love grass</name>
    <dbReference type="NCBI Taxonomy" id="38414"/>
    <lineage>
        <taxon>Eukaryota</taxon>
        <taxon>Viridiplantae</taxon>
        <taxon>Streptophyta</taxon>
        <taxon>Embryophyta</taxon>
        <taxon>Tracheophyta</taxon>
        <taxon>Spermatophyta</taxon>
        <taxon>Magnoliopsida</taxon>
        <taxon>Liliopsida</taxon>
        <taxon>Poales</taxon>
        <taxon>Poaceae</taxon>
        <taxon>PACMAD clade</taxon>
        <taxon>Chloridoideae</taxon>
        <taxon>Eragrostideae</taxon>
        <taxon>Eragrostidinae</taxon>
        <taxon>Eragrostis</taxon>
    </lineage>
</organism>
<feature type="non-terminal residue" evidence="4">
    <location>
        <position position="436"/>
    </location>
</feature>
<dbReference type="InterPro" id="IPR058209">
    <property type="entry name" value="TPR_BSK1_C"/>
</dbReference>
<dbReference type="InterPro" id="IPR051616">
    <property type="entry name" value="Cul2-RING_E3_ligase_SR"/>
</dbReference>
<evidence type="ECO:0000256" key="1">
    <source>
        <dbReference type="PROSITE-ProRule" id="PRU00023"/>
    </source>
</evidence>
<comment type="caution">
    <text evidence="4">The sequence shown here is derived from an EMBL/GenBank/DDBJ whole genome shotgun (WGS) entry which is preliminary data.</text>
</comment>
<dbReference type="Gene3D" id="1.25.40.10">
    <property type="entry name" value="Tetratricopeptide repeat domain"/>
    <property type="match status" value="1"/>
</dbReference>
<feature type="non-terminal residue" evidence="4">
    <location>
        <position position="1"/>
    </location>
</feature>
<dbReference type="SMART" id="SM00248">
    <property type="entry name" value="ANK"/>
    <property type="match status" value="7"/>
</dbReference>
<keyword evidence="5" id="KW-1185">Reference proteome</keyword>
<evidence type="ECO:0000313" key="5">
    <source>
        <dbReference type="Proteomes" id="UP000324897"/>
    </source>
</evidence>
<dbReference type="PANTHER" id="PTHR46224:SF28">
    <property type="match status" value="1"/>
</dbReference>
<dbReference type="Gramene" id="TVU49276">
    <property type="protein sequence ID" value="TVU49276"/>
    <property type="gene ID" value="EJB05_00580"/>
</dbReference>
<name>A0A5J9WMV2_9POAL</name>
<dbReference type="InterPro" id="IPR011990">
    <property type="entry name" value="TPR-like_helical_dom_sf"/>
</dbReference>
<feature type="repeat" description="ANK" evidence="1">
    <location>
        <begin position="112"/>
        <end position="145"/>
    </location>
</feature>
<proteinExistence type="predicted"/>
<dbReference type="Gene3D" id="1.25.40.20">
    <property type="entry name" value="Ankyrin repeat-containing domain"/>
    <property type="match status" value="1"/>
</dbReference>
<feature type="repeat" description="ANK" evidence="1">
    <location>
        <begin position="182"/>
        <end position="211"/>
    </location>
</feature>
<dbReference type="Pfam" id="PF12796">
    <property type="entry name" value="Ank_2"/>
    <property type="match status" value="2"/>
</dbReference>
<dbReference type="OrthoDB" id="667534at2759"/>
<evidence type="ECO:0000313" key="4">
    <source>
        <dbReference type="EMBL" id="TVU49276.1"/>
    </source>
</evidence>
<dbReference type="Pfam" id="PF13637">
    <property type="entry name" value="Ank_4"/>
    <property type="match status" value="1"/>
</dbReference>
<dbReference type="SUPFAM" id="SSF48452">
    <property type="entry name" value="TPR-like"/>
    <property type="match status" value="1"/>
</dbReference>
<dbReference type="Pfam" id="PF25575">
    <property type="entry name" value="TPR_BSK1_C"/>
    <property type="match status" value="1"/>
</dbReference>
<accession>A0A5J9WMV2</accession>
<dbReference type="AlphaFoldDB" id="A0A5J9WMV2"/>
<sequence>MAPPVSSFGKSSLRPQLDLQVSPSLTNSDDEQELAVADLLIAAAEGDVPSAKKFAKKLVLAGIGVDEAVAAVDDPGSKRRGPLHLAAAAGKAEVCALLVEEFHADVDAADVEGATPLIFAVQGMGSTAVVGLLLCYGANANKADNGGIVPLHIVAERGSYALAELLLSNGAEIDPICEKIGSPVHIAAENGNAGVLKLLLQHDADCDRFSSLFNTPLAASAFGSSLECMEILIEAGADVNSGSPETPLMIAAGKGSIACIKCLLKAGADANIPDESGKVPVEIAALKGQEECVEILFPVTTPLAEYADWSIDGIVRHGKIVRLRQAYKIKAEGDAAFKKKDYLLASSRYTQALDMDSADSTLYAKRSLCFQQMNDKEKALADANTFRQRQPDLPESSEEEGTAMKLVECDACCWSGKGTQRQSKGSSSGRGAATTQ</sequence>
<dbReference type="Proteomes" id="UP000324897">
    <property type="component" value="Chromosome 6"/>
</dbReference>
<feature type="repeat" description="ANK" evidence="1">
    <location>
        <begin position="146"/>
        <end position="178"/>
    </location>
</feature>
<feature type="repeat" description="ANK" evidence="1">
    <location>
        <begin position="243"/>
        <end position="275"/>
    </location>
</feature>
<protein>
    <recommendedName>
        <fullName evidence="3">Serine/threonine-protein kinase BSK1-like TPR repeats domain-containing protein</fullName>
    </recommendedName>
</protein>
<keyword evidence="1" id="KW-0040">ANK repeat</keyword>
<evidence type="ECO:0000259" key="3">
    <source>
        <dbReference type="Pfam" id="PF25575"/>
    </source>
</evidence>
<gene>
    <name evidence="4" type="ORF">EJB05_00580</name>
</gene>
<evidence type="ECO:0000256" key="2">
    <source>
        <dbReference type="SAM" id="MobiDB-lite"/>
    </source>
</evidence>
<dbReference type="PROSITE" id="PS50088">
    <property type="entry name" value="ANK_REPEAT"/>
    <property type="match status" value="4"/>
</dbReference>
<dbReference type="EMBL" id="RWGY01000002">
    <property type="protein sequence ID" value="TVU49276.1"/>
    <property type="molecule type" value="Genomic_DNA"/>
</dbReference>
<dbReference type="InterPro" id="IPR002110">
    <property type="entry name" value="Ankyrin_rpt"/>
</dbReference>
<dbReference type="InterPro" id="IPR036770">
    <property type="entry name" value="Ankyrin_rpt-contain_sf"/>
</dbReference>
<reference evidence="4 5" key="1">
    <citation type="journal article" date="2019" name="Sci. Rep.">
        <title>A high-quality genome of Eragrostis curvula grass provides insights into Poaceae evolution and supports new strategies to enhance forage quality.</title>
        <authorList>
            <person name="Carballo J."/>
            <person name="Santos B.A.C.M."/>
            <person name="Zappacosta D."/>
            <person name="Garbus I."/>
            <person name="Selva J.P."/>
            <person name="Gallo C.A."/>
            <person name="Diaz A."/>
            <person name="Albertini E."/>
            <person name="Caccamo M."/>
            <person name="Echenique V."/>
        </authorList>
    </citation>
    <scope>NUCLEOTIDE SEQUENCE [LARGE SCALE GENOMIC DNA]</scope>
    <source>
        <strain evidence="5">cv. Victoria</strain>
        <tissue evidence="4">Leaf</tissue>
    </source>
</reference>
<dbReference type="SUPFAM" id="SSF48403">
    <property type="entry name" value="Ankyrin repeat"/>
    <property type="match status" value="1"/>
</dbReference>
<feature type="domain" description="Serine/threonine-protein kinase BSK1-like TPR repeats" evidence="3">
    <location>
        <begin position="323"/>
        <end position="394"/>
    </location>
</feature>
<feature type="region of interest" description="Disordered" evidence="2">
    <location>
        <begin position="416"/>
        <end position="436"/>
    </location>
</feature>
<dbReference type="PANTHER" id="PTHR46224">
    <property type="entry name" value="ANKYRIN REPEAT FAMILY PROTEIN"/>
    <property type="match status" value="1"/>
</dbReference>
<dbReference type="PROSITE" id="PS50297">
    <property type="entry name" value="ANK_REP_REGION"/>
    <property type="match status" value="4"/>
</dbReference>